<protein>
    <submittedName>
        <fullName evidence="1">Atc1 protein</fullName>
    </submittedName>
</protein>
<dbReference type="AlphaFoldDB" id="F8LCT0"/>
<gene>
    <name evidence="1" type="ORF">WCH_CZ18230</name>
</gene>
<reference evidence="1" key="1">
    <citation type="submission" date="2011-05" db="EMBL/GenBank/DDBJ databases">
        <title>Unity in variety -- the pan-genome of the Chlamydiae.</title>
        <authorList>
            <person name="Collingro A."/>
            <person name="Tischler P."/>
            <person name="Weinmaier T."/>
            <person name="Penz T."/>
            <person name="Heinz E."/>
            <person name="Brunham R.C."/>
            <person name="Read T.D."/>
            <person name="Bavoil P.M."/>
            <person name="Sachse K."/>
            <person name="Kahane S."/>
            <person name="Friedman M.G."/>
            <person name="Rattei T."/>
            <person name="Myers G.S.A."/>
            <person name="Horn M."/>
        </authorList>
    </citation>
    <scope>NUCLEOTIDE SEQUENCE</scope>
    <source>
        <strain evidence="1">2032/99</strain>
    </source>
</reference>
<dbReference type="EMBL" id="FR872652">
    <property type="protein sequence ID" value="CCB91294.1"/>
    <property type="molecule type" value="Genomic_DNA"/>
</dbReference>
<organism evidence="1">
    <name type="scientific">Waddlia chondrophila 2032/99</name>
    <dbReference type="NCBI Taxonomy" id="765953"/>
    <lineage>
        <taxon>Bacteria</taxon>
        <taxon>Pseudomonadati</taxon>
        <taxon>Chlamydiota</taxon>
        <taxon>Chlamydiia</taxon>
        <taxon>Parachlamydiales</taxon>
        <taxon>Waddliaceae</taxon>
        <taxon>Waddlia</taxon>
    </lineage>
</organism>
<name>F8LCT0_9BACT</name>
<evidence type="ECO:0000313" key="1">
    <source>
        <dbReference type="EMBL" id="CCB91294.1"/>
    </source>
</evidence>
<sequence>MQNIAKLCADHLRVFLKDNYNTKLKASHAHELVAAYFGYNSRAALLTDTKCCINNLSHAEIIVMMTDTFIDKRRKDLQGLPAELPDSYKLGEEVYTPLFSDQFWKSKYPPFRSFKKLAKFIIENSDLFQQTFKSYKNLPMHHVVDVKSIDDGMLLTVTHAHQTSKIEIVCHAVTTIKLKRVAGHIGYNNLQVSPITMLTGGARRTLLLGGAQ</sequence>
<proteinExistence type="predicted"/>
<accession>F8LCT0</accession>